<keyword evidence="4" id="KW-1185">Reference proteome</keyword>
<dbReference type="KEGG" id="hdf:AArcSl_2354"/>
<dbReference type="OrthoDB" id="105697at2157"/>
<comment type="similarity">
    <text evidence="1">Belongs to the universal stress protein A family.</text>
</comment>
<dbReference type="PANTHER" id="PTHR46268">
    <property type="entry name" value="STRESS RESPONSE PROTEIN NHAX"/>
    <property type="match status" value="1"/>
</dbReference>
<feature type="domain" description="UspA" evidence="2">
    <location>
        <begin position="151"/>
        <end position="281"/>
    </location>
</feature>
<accession>A0A343TLK4</accession>
<dbReference type="Pfam" id="PF00582">
    <property type="entry name" value="Usp"/>
    <property type="match status" value="2"/>
</dbReference>
<evidence type="ECO:0000313" key="4">
    <source>
        <dbReference type="Proteomes" id="UP000263012"/>
    </source>
</evidence>
<dbReference type="EMBL" id="CP025066">
    <property type="protein sequence ID" value="AUX09976.1"/>
    <property type="molecule type" value="Genomic_DNA"/>
</dbReference>
<dbReference type="InterPro" id="IPR006015">
    <property type="entry name" value="Universal_stress_UspA"/>
</dbReference>
<dbReference type="PRINTS" id="PR01438">
    <property type="entry name" value="UNVRSLSTRESS"/>
</dbReference>
<name>A0A343TLK4_9EURY</name>
<proteinExistence type="inferred from homology"/>
<evidence type="ECO:0000313" key="3">
    <source>
        <dbReference type="EMBL" id="AUX09976.1"/>
    </source>
</evidence>
<dbReference type="SUPFAM" id="SSF52402">
    <property type="entry name" value="Adenine nucleotide alpha hydrolases-like"/>
    <property type="match status" value="2"/>
</dbReference>
<dbReference type="InterPro" id="IPR006016">
    <property type="entry name" value="UspA"/>
</dbReference>
<dbReference type="AlphaFoldDB" id="A0A343TLK4"/>
<reference evidence="4" key="1">
    <citation type="submission" date="2017-11" db="EMBL/GenBank/DDBJ databases">
        <title>Phenotypic and genomic properties of facultatively anaerobic sulfur-reducing natronoarchaea from hypersaline soda lakes.</title>
        <authorList>
            <person name="Sorokin D.Y."/>
            <person name="Kublanov I.V."/>
            <person name="Roman P."/>
            <person name="Sinninghe Damste J.S."/>
            <person name="Golyshin P.N."/>
            <person name="Rojo D."/>
            <person name="Ciordia S."/>
            <person name="Mena M.D.C."/>
            <person name="Ferrer M."/>
            <person name="Messina E."/>
            <person name="Smedile F."/>
            <person name="La Spada G."/>
            <person name="La Cono V."/>
            <person name="Yakimov M.M."/>
        </authorList>
    </citation>
    <scope>NUCLEOTIDE SEQUENCE [LARGE SCALE GENOMIC DNA]</scope>
    <source>
        <strain evidence="4">AArc-Sl</strain>
    </source>
</reference>
<dbReference type="Gene3D" id="3.40.50.620">
    <property type="entry name" value="HUPs"/>
    <property type="match status" value="2"/>
</dbReference>
<dbReference type="RefSeq" id="WP_119819438.1">
    <property type="nucleotide sequence ID" value="NZ_CP025066.1"/>
</dbReference>
<evidence type="ECO:0000256" key="1">
    <source>
        <dbReference type="ARBA" id="ARBA00008791"/>
    </source>
</evidence>
<dbReference type="PANTHER" id="PTHR46268:SF6">
    <property type="entry name" value="UNIVERSAL STRESS PROTEIN UP12"/>
    <property type="match status" value="1"/>
</dbReference>
<dbReference type="Proteomes" id="UP000263012">
    <property type="component" value="Chromosome"/>
</dbReference>
<evidence type="ECO:0000259" key="2">
    <source>
        <dbReference type="Pfam" id="PF00582"/>
    </source>
</evidence>
<organism evidence="3 4">
    <name type="scientific">Halalkaliarchaeum desulfuricum</name>
    <dbReference type="NCBI Taxonomy" id="2055893"/>
    <lineage>
        <taxon>Archaea</taxon>
        <taxon>Methanobacteriati</taxon>
        <taxon>Methanobacteriota</taxon>
        <taxon>Stenosarchaea group</taxon>
        <taxon>Halobacteria</taxon>
        <taxon>Halobacteriales</taxon>
        <taxon>Haloferacaceae</taxon>
        <taxon>Halalkaliarchaeum</taxon>
    </lineage>
</organism>
<gene>
    <name evidence="3" type="primary">uspA20</name>
    <name evidence="3" type="ORF">AArcSl_2354</name>
</gene>
<dbReference type="InterPro" id="IPR014729">
    <property type="entry name" value="Rossmann-like_a/b/a_fold"/>
</dbReference>
<protein>
    <submittedName>
        <fullName evidence="3">Universal stress protein UspA</fullName>
    </submittedName>
</protein>
<feature type="domain" description="UspA" evidence="2">
    <location>
        <begin position="1"/>
        <end position="135"/>
    </location>
</feature>
<sequence>MYDRLLIPVDGSTGAARAVEYGLSVARATDAAVDLLYVVDTSIDRLIDPEEGRTLLDRSEKAGRRVTADIQKRETDLDIDREIRHGKPYEEILAHADDRDIDLCVLGTRGAGDRRLGSTAERVVTLADVPVVSVPDVEDLRLSLPEPLADIVVATDGSDAAERAADHALAIGERFGATLHAVYVIDSTVYDLEDAPRSIVGLLREGGETVIEEITSSAQEVNVPATGQVLRGAPASELCEYADGVDAGLIAVGTRGREGVPDRLLGSTTRRIIRDAERPVLSLR</sequence>
<dbReference type="GeneID" id="37878711"/>
<dbReference type="CDD" id="cd00293">
    <property type="entry name" value="USP-like"/>
    <property type="match status" value="2"/>
</dbReference>